<sequence length="303" mass="33486">MDLEVDSMLTGVCSAVIVCVVSVVLYYMFKRAVFTPARSVNSLLESVSAKKRSRKLEAKKSKKLKKQKPPSEPSDLLDQDKTQTSEETVDDEDSVSADESETKVLDLSCVTDKMDSGAMNVKLVPKNESTEALSYTPQNINSEKLHMCEVAHPTCPAFTISGDKLSENADVLLPVEVAMTGSLEQPVPVTDETQRLPVSSIKRIKRRSAKRAAEALKLASNPSNVLPTAEHSQVMANSSITDSTFGNCLYHTPDALLTEAQEEVRKLTEQLTELNPRNCIFVIYGCIPQNPWRTKGLLWYFSL</sequence>
<accession>A0A8E0RIZ7</accession>
<keyword evidence="2" id="KW-1133">Transmembrane helix</keyword>
<keyword evidence="2" id="KW-0812">Transmembrane</keyword>
<dbReference type="Proteomes" id="UP000728185">
    <property type="component" value="Unassembled WGS sequence"/>
</dbReference>
<dbReference type="EMBL" id="LUCM01011603">
    <property type="protein sequence ID" value="KAA0183732.1"/>
    <property type="molecule type" value="Genomic_DNA"/>
</dbReference>
<proteinExistence type="predicted"/>
<evidence type="ECO:0000256" key="2">
    <source>
        <dbReference type="SAM" id="Phobius"/>
    </source>
</evidence>
<keyword evidence="2" id="KW-0472">Membrane</keyword>
<comment type="caution">
    <text evidence="3">The sequence shown here is derived from an EMBL/GenBank/DDBJ whole genome shotgun (WGS) entry which is preliminary data.</text>
</comment>
<organism evidence="3 4">
    <name type="scientific">Fasciolopsis buskii</name>
    <dbReference type="NCBI Taxonomy" id="27845"/>
    <lineage>
        <taxon>Eukaryota</taxon>
        <taxon>Metazoa</taxon>
        <taxon>Spiralia</taxon>
        <taxon>Lophotrochozoa</taxon>
        <taxon>Platyhelminthes</taxon>
        <taxon>Trematoda</taxon>
        <taxon>Digenea</taxon>
        <taxon>Plagiorchiida</taxon>
        <taxon>Echinostomata</taxon>
        <taxon>Echinostomatoidea</taxon>
        <taxon>Fasciolidae</taxon>
        <taxon>Fasciolopsis</taxon>
    </lineage>
</organism>
<feature type="transmembrane region" description="Helical" evidence="2">
    <location>
        <begin position="6"/>
        <end position="29"/>
    </location>
</feature>
<feature type="compositionally biased region" description="Acidic residues" evidence="1">
    <location>
        <begin position="87"/>
        <end position="99"/>
    </location>
</feature>
<feature type="region of interest" description="Disordered" evidence="1">
    <location>
        <begin position="55"/>
        <end position="102"/>
    </location>
</feature>
<name>A0A8E0RIZ7_9TREM</name>
<evidence type="ECO:0000313" key="3">
    <source>
        <dbReference type="EMBL" id="KAA0183732.1"/>
    </source>
</evidence>
<dbReference type="AlphaFoldDB" id="A0A8E0RIZ7"/>
<protein>
    <submittedName>
        <fullName evidence="3">Uncharacterized protein</fullName>
    </submittedName>
</protein>
<evidence type="ECO:0000313" key="4">
    <source>
        <dbReference type="Proteomes" id="UP000728185"/>
    </source>
</evidence>
<evidence type="ECO:0000256" key="1">
    <source>
        <dbReference type="SAM" id="MobiDB-lite"/>
    </source>
</evidence>
<reference evidence="3" key="1">
    <citation type="submission" date="2019-05" db="EMBL/GenBank/DDBJ databases">
        <title>Annotation for the trematode Fasciolopsis buski.</title>
        <authorList>
            <person name="Choi Y.-J."/>
        </authorList>
    </citation>
    <scope>NUCLEOTIDE SEQUENCE</scope>
    <source>
        <strain evidence="3">HT</strain>
        <tissue evidence="3">Whole worm</tissue>
    </source>
</reference>
<gene>
    <name evidence="3" type="ORF">FBUS_05622</name>
</gene>
<keyword evidence="4" id="KW-1185">Reference proteome</keyword>